<feature type="compositionally biased region" description="Gly residues" evidence="1">
    <location>
        <begin position="37"/>
        <end position="59"/>
    </location>
</feature>
<evidence type="ECO:0000313" key="3">
    <source>
        <dbReference type="EMBL" id="KAJ9684798.1"/>
    </source>
</evidence>
<keyword evidence="4" id="KW-1185">Reference proteome</keyword>
<feature type="region of interest" description="Disordered" evidence="1">
    <location>
        <begin position="37"/>
        <end position="67"/>
    </location>
</feature>
<feature type="chain" id="PRO_5041280715" evidence="2">
    <location>
        <begin position="19"/>
        <end position="90"/>
    </location>
</feature>
<gene>
    <name evidence="3" type="ORF">PVL29_017000</name>
</gene>
<evidence type="ECO:0000313" key="4">
    <source>
        <dbReference type="Proteomes" id="UP001168098"/>
    </source>
</evidence>
<dbReference type="Proteomes" id="UP001168098">
    <property type="component" value="Unassembled WGS sequence"/>
</dbReference>
<proteinExistence type="predicted"/>
<reference evidence="3 4" key="1">
    <citation type="journal article" date="2023" name="BMC Biotechnol.">
        <title>Vitis rotundifolia cv Carlos genome sequencing.</title>
        <authorList>
            <person name="Huff M."/>
            <person name="Hulse-Kemp A."/>
            <person name="Scheffler B."/>
            <person name="Youngblood R."/>
            <person name="Simpson S."/>
            <person name="Babiker E."/>
            <person name="Staton M."/>
        </authorList>
    </citation>
    <scope>NUCLEOTIDE SEQUENCE [LARGE SCALE GENOMIC DNA]</scope>
    <source>
        <tissue evidence="3">Leaf</tissue>
    </source>
</reference>
<keyword evidence="2" id="KW-0732">Signal</keyword>
<feature type="signal peptide" evidence="2">
    <location>
        <begin position="1"/>
        <end position="18"/>
    </location>
</feature>
<organism evidence="3 4">
    <name type="scientific">Vitis rotundifolia</name>
    <name type="common">Muscadine grape</name>
    <dbReference type="NCBI Taxonomy" id="103349"/>
    <lineage>
        <taxon>Eukaryota</taxon>
        <taxon>Viridiplantae</taxon>
        <taxon>Streptophyta</taxon>
        <taxon>Embryophyta</taxon>
        <taxon>Tracheophyta</taxon>
        <taxon>Spermatophyta</taxon>
        <taxon>Magnoliopsida</taxon>
        <taxon>eudicotyledons</taxon>
        <taxon>Gunneridae</taxon>
        <taxon>Pentapetalae</taxon>
        <taxon>rosids</taxon>
        <taxon>Vitales</taxon>
        <taxon>Vitaceae</taxon>
        <taxon>Viteae</taxon>
        <taxon>Vitis</taxon>
    </lineage>
</organism>
<dbReference type="AlphaFoldDB" id="A0AA38Z9A6"/>
<name>A0AA38Z9A6_VITRO</name>
<evidence type="ECO:0000256" key="2">
    <source>
        <dbReference type="SAM" id="SignalP"/>
    </source>
</evidence>
<evidence type="ECO:0000256" key="1">
    <source>
        <dbReference type="SAM" id="MobiDB-lite"/>
    </source>
</evidence>
<comment type="caution">
    <text evidence="3">The sequence shown here is derived from an EMBL/GenBank/DDBJ whole genome shotgun (WGS) entry which is preliminary data.</text>
</comment>
<protein>
    <submittedName>
        <fullName evidence="3">Uncharacterized protein</fullName>
    </submittedName>
</protein>
<sequence length="90" mass="9360">MLWLCWMISWFHPPSSESMLIVGLQIDAAGDGATAGGGAGSGVAAGGDAGGGATANGGGDEARRREGRSKLEREEVLALSWVLGLFLWWR</sequence>
<accession>A0AA38Z9A6</accession>
<dbReference type="EMBL" id="JARBHA010000013">
    <property type="protein sequence ID" value="KAJ9684798.1"/>
    <property type="molecule type" value="Genomic_DNA"/>
</dbReference>